<feature type="compositionally biased region" description="Low complexity" evidence="1">
    <location>
        <begin position="258"/>
        <end position="272"/>
    </location>
</feature>
<dbReference type="EMBL" id="SPLM01000002">
    <property type="protein sequence ID" value="TMW68476.1"/>
    <property type="molecule type" value="Genomic_DNA"/>
</dbReference>
<dbReference type="Proteomes" id="UP000794436">
    <property type="component" value="Unassembled WGS sequence"/>
</dbReference>
<dbReference type="InterPro" id="IPR043136">
    <property type="entry name" value="B30.2/SPRY_sf"/>
</dbReference>
<feature type="region of interest" description="Disordered" evidence="1">
    <location>
        <begin position="234"/>
        <end position="274"/>
    </location>
</feature>
<gene>
    <name evidence="2" type="ORF">Poli38472_005944</name>
</gene>
<name>A0A8K1FMP8_PYTOL</name>
<reference evidence="2" key="1">
    <citation type="submission" date="2019-03" db="EMBL/GenBank/DDBJ databases">
        <title>Long read genome sequence of the mycoparasitic Pythium oligandrum ATCC 38472 isolated from sugarbeet rhizosphere.</title>
        <authorList>
            <person name="Gaulin E."/>
        </authorList>
    </citation>
    <scope>NUCLEOTIDE SEQUENCE</scope>
    <source>
        <strain evidence="2">ATCC 38472_TT</strain>
    </source>
</reference>
<protein>
    <submittedName>
        <fullName evidence="2">Uncharacterized protein</fullName>
    </submittedName>
</protein>
<feature type="compositionally biased region" description="Basic and acidic residues" evidence="1">
    <location>
        <begin position="239"/>
        <end position="257"/>
    </location>
</feature>
<dbReference type="Gene3D" id="2.60.120.920">
    <property type="match status" value="1"/>
</dbReference>
<accession>A0A8K1FMP8</accession>
<sequence length="556" mass="61629">MPSVLYAYGANAYSLGMRSVYETKDNFLLVCIGFLEALDRLQVKLHLPTALVRELRRKLVKMVDRSLARPVTAPTHHALQKAESLGELITESDAWGDVTKPSEVKGFVNWLLAVMKSLNDLAYAGTVGVCRGIFILILNFPGVPTTCSLFCRIFEMVESALHLGGKGTQAATAQPRGSKRASGRENYMGDPSLTAVVLEYREKKCMVPMNINKRIQRVMHFQIPLRSFEATVRLPPDGDATHHEVQEHLQPYPKREGSFSSISNHSSASPRSIPVSPLARKKYQRAYASFSDDVLYQARDRLRLERAATLTGERDLQIPRFSAEDCNQEIFLTCARHCATKEGPGMYRSVRATIPVVRNRYAYFEMAFNQVKSPRSMNDVRSSGKIAQPDDTELSACVGLSTRSMGLNTLVGTARFSVGFFSAGYVLVGNQRRRFQSMKFGYNCSSTVGVLVRIRESADYAPGIAKAEVRFSVNGVALRDSANQVLVTEVAFPSRTELFPTVSLHTQHIRVYGRFSAPDIADLNVAEFELPDESPEICCLDGLMLNTTIPSGQATS</sequence>
<proteinExistence type="predicted"/>
<feature type="region of interest" description="Disordered" evidence="1">
    <location>
        <begin position="165"/>
        <end position="185"/>
    </location>
</feature>
<comment type="caution">
    <text evidence="2">The sequence shown here is derived from an EMBL/GenBank/DDBJ whole genome shotgun (WGS) entry which is preliminary data.</text>
</comment>
<evidence type="ECO:0000313" key="2">
    <source>
        <dbReference type="EMBL" id="TMW68476.1"/>
    </source>
</evidence>
<evidence type="ECO:0000256" key="1">
    <source>
        <dbReference type="SAM" id="MobiDB-lite"/>
    </source>
</evidence>
<organism evidence="2 3">
    <name type="scientific">Pythium oligandrum</name>
    <name type="common">Mycoparasitic fungus</name>
    <dbReference type="NCBI Taxonomy" id="41045"/>
    <lineage>
        <taxon>Eukaryota</taxon>
        <taxon>Sar</taxon>
        <taxon>Stramenopiles</taxon>
        <taxon>Oomycota</taxon>
        <taxon>Peronosporomycetes</taxon>
        <taxon>Pythiales</taxon>
        <taxon>Pythiaceae</taxon>
        <taxon>Pythium</taxon>
    </lineage>
</organism>
<dbReference type="AlphaFoldDB" id="A0A8K1FMP8"/>
<keyword evidence="3" id="KW-1185">Reference proteome</keyword>
<dbReference type="OrthoDB" id="531008at2759"/>
<evidence type="ECO:0000313" key="3">
    <source>
        <dbReference type="Proteomes" id="UP000794436"/>
    </source>
</evidence>